<dbReference type="InterPro" id="IPR009091">
    <property type="entry name" value="RCC1/BLIP-II"/>
</dbReference>
<comment type="caution">
    <text evidence="3">The sequence shown here is derived from an EMBL/GenBank/DDBJ whole genome shotgun (WGS) entry which is preliminary data.</text>
</comment>
<accession>A0A9P6JCX6</accession>
<protein>
    <submittedName>
        <fullName evidence="3">Uncharacterized protein</fullName>
    </submittedName>
</protein>
<reference evidence="3" key="1">
    <citation type="journal article" date="2020" name="Fungal Divers.">
        <title>Resolving the Mortierellaceae phylogeny through synthesis of multi-gene phylogenetics and phylogenomics.</title>
        <authorList>
            <person name="Vandepol N."/>
            <person name="Liber J."/>
            <person name="Desiro A."/>
            <person name="Na H."/>
            <person name="Kennedy M."/>
            <person name="Barry K."/>
            <person name="Grigoriev I.V."/>
            <person name="Miller A.N."/>
            <person name="O'Donnell K."/>
            <person name="Stajich J.E."/>
            <person name="Bonito G."/>
        </authorList>
    </citation>
    <scope>NUCLEOTIDE SEQUENCE</scope>
    <source>
        <strain evidence="3">CK1249</strain>
    </source>
</reference>
<feature type="repeat" description="RCC1" evidence="2">
    <location>
        <begin position="152"/>
        <end position="203"/>
    </location>
</feature>
<evidence type="ECO:0000256" key="2">
    <source>
        <dbReference type="PROSITE-ProRule" id="PRU00235"/>
    </source>
</evidence>
<dbReference type="EMBL" id="JAAAHY010000104">
    <property type="protein sequence ID" value="KAF9967064.1"/>
    <property type="molecule type" value="Genomic_DNA"/>
</dbReference>
<dbReference type="PROSITE" id="PS50012">
    <property type="entry name" value="RCC1_3"/>
    <property type="match status" value="2"/>
</dbReference>
<organism evidence="3 4">
    <name type="scientific">Mortierella alpina</name>
    <name type="common">Oleaginous fungus</name>
    <name type="synonym">Mortierella renispora</name>
    <dbReference type="NCBI Taxonomy" id="64518"/>
    <lineage>
        <taxon>Eukaryota</taxon>
        <taxon>Fungi</taxon>
        <taxon>Fungi incertae sedis</taxon>
        <taxon>Mucoromycota</taxon>
        <taxon>Mortierellomycotina</taxon>
        <taxon>Mortierellomycetes</taxon>
        <taxon>Mortierellales</taxon>
        <taxon>Mortierellaceae</taxon>
        <taxon>Mortierella</taxon>
    </lineage>
</organism>
<dbReference type="PRINTS" id="PR00633">
    <property type="entry name" value="RCCNDNSATION"/>
</dbReference>
<keyword evidence="4" id="KW-1185">Reference proteome</keyword>
<dbReference type="SUPFAM" id="SSF50985">
    <property type="entry name" value="RCC1/BLIP-II"/>
    <property type="match status" value="1"/>
</dbReference>
<dbReference type="AlphaFoldDB" id="A0A9P6JCX6"/>
<dbReference type="Pfam" id="PF00415">
    <property type="entry name" value="RCC1"/>
    <property type="match status" value="2"/>
</dbReference>
<gene>
    <name evidence="3" type="ORF">BGZ70_000231</name>
</gene>
<proteinExistence type="predicted"/>
<dbReference type="InterPro" id="IPR000408">
    <property type="entry name" value="Reg_chr_condens"/>
</dbReference>
<dbReference type="InterPro" id="IPR051625">
    <property type="entry name" value="Signaling_Regulatory_Domain"/>
</dbReference>
<evidence type="ECO:0000256" key="1">
    <source>
        <dbReference type="ARBA" id="ARBA00022737"/>
    </source>
</evidence>
<feature type="repeat" description="RCC1" evidence="2">
    <location>
        <begin position="204"/>
        <end position="276"/>
    </location>
</feature>
<name>A0A9P6JCX6_MORAP</name>
<dbReference type="PANTHER" id="PTHR22872:SF2">
    <property type="entry name" value="INHIBITOR OF BRUTON TYROSINE KINASE"/>
    <property type="match status" value="1"/>
</dbReference>
<evidence type="ECO:0000313" key="4">
    <source>
        <dbReference type="Proteomes" id="UP000738359"/>
    </source>
</evidence>
<dbReference type="PANTHER" id="PTHR22872">
    <property type="entry name" value="BTK-BINDING PROTEIN-RELATED"/>
    <property type="match status" value="1"/>
</dbReference>
<dbReference type="Proteomes" id="UP000738359">
    <property type="component" value="Unassembled WGS sequence"/>
</dbReference>
<keyword evidence="1" id="KW-0677">Repeat</keyword>
<dbReference type="OrthoDB" id="5370059at2759"/>
<dbReference type="Gene3D" id="2.130.10.30">
    <property type="entry name" value="Regulator of chromosome condensation 1/beta-lactamase-inhibitor protein II"/>
    <property type="match status" value="1"/>
</dbReference>
<sequence length="304" mass="32347">MHSREEASIVQSYRDHPFDRSSVNDSARPKFYGWGSLQGVCLPWGGIVALDPCSSPGAQVLLPGSDQEEQPLWLSEPRLRLGGARDVAACGWSKNHWTVVVDDSGRLFQWSDLDTSERPVPVQVVASAQRTEVVYTRVWAGEAHMLALDTEGTLYSWGSGRHGQLGHGDLASLSAPKAIEALQSIRISSAACGASFSVAVSDSGDVYTFGLNDHGQLGIGKGPTASHGGREEPLPVRNTALPQLVDFYEEGSEEPLELTIVSVACGNAHTVALDGKNARFNGSLLHGAGTVGAPQILKIKAVLL</sequence>
<evidence type="ECO:0000313" key="3">
    <source>
        <dbReference type="EMBL" id="KAF9967064.1"/>
    </source>
</evidence>